<feature type="transmembrane region" description="Helical" evidence="6">
    <location>
        <begin position="303"/>
        <end position="324"/>
    </location>
</feature>
<reference evidence="7 8" key="1">
    <citation type="submission" date="2016-01" db="EMBL/GenBank/DDBJ databases">
        <title>Genome sequencing of Roseivirga spongicola UST030701-084.</title>
        <authorList>
            <person name="Selvaratnam C."/>
            <person name="Thevarajoo S."/>
            <person name="Goh K.M."/>
            <person name="Ee R."/>
            <person name="Chan K.-G."/>
            <person name="Chong C.S."/>
        </authorList>
    </citation>
    <scope>NUCLEOTIDE SEQUENCE [LARGE SCALE GENOMIC DNA]</scope>
    <source>
        <strain evidence="7 8">UST030701-084</strain>
    </source>
</reference>
<name>A0A150X6H7_9BACT</name>
<dbReference type="PANTHER" id="PTHR33529">
    <property type="entry name" value="SLR0882 PROTEIN-RELATED"/>
    <property type="match status" value="1"/>
</dbReference>
<evidence type="ECO:0000256" key="3">
    <source>
        <dbReference type="ARBA" id="ARBA00022692"/>
    </source>
</evidence>
<dbReference type="OrthoDB" id="9807977at2"/>
<protein>
    <submittedName>
        <fullName evidence="7">Permease</fullName>
    </submittedName>
</protein>
<keyword evidence="8" id="KW-1185">Reference proteome</keyword>
<dbReference type="GO" id="GO:0043190">
    <property type="term" value="C:ATP-binding cassette (ABC) transporter complex"/>
    <property type="evidence" value="ECO:0007669"/>
    <property type="project" value="TreeGrafter"/>
</dbReference>
<keyword evidence="5 6" id="KW-0472">Membrane</keyword>
<comment type="subcellular location">
    <subcellularLocation>
        <location evidence="1">Cell membrane</location>
        <topology evidence="1">Multi-pass membrane protein</topology>
    </subcellularLocation>
</comment>
<gene>
    <name evidence="7" type="ORF">AWW68_12165</name>
</gene>
<evidence type="ECO:0000313" key="7">
    <source>
        <dbReference type="EMBL" id="KYG74286.1"/>
    </source>
</evidence>
<dbReference type="PANTHER" id="PTHR33529:SF8">
    <property type="entry name" value="PERMEASE, YJGP_YJGQ FAMILY"/>
    <property type="match status" value="1"/>
</dbReference>
<dbReference type="InterPro" id="IPR005495">
    <property type="entry name" value="LptG/LptF_permease"/>
</dbReference>
<sequence>MRILDRYILIKFLTTFLFVLGILVAIVLIITFSERNESFIKNEVPPKLIAEYFLAYAPYIANLITPIIVFIATVFVTSKLASHTEIIAILSGGVSYPRMLRPFLIGSVIIAVVSFAFTGWIIPEANKFRVEFEQKFFDNEFNFSQRDVHFKVSPSTYAYIASYDSRRDIAYRFTLEEVKGTEVLWKFAARQLKWDTLENVWVASNWNLREFQEMGEKYLYSPNKDTTLGINMRPSDFGNLNSFEQTLTLNELNDHIADLQMKGADNIPIYIIEKYVRYMSPFSAIILTFIGVILSSRKTRGGVGFQIALGFMIAFIYIILFIAAKSNAETTSNSPLLAVWVPNIIFTALGVLLYRFVPK</sequence>
<feature type="transmembrane region" description="Helical" evidence="6">
    <location>
        <begin position="99"/>
        <end position="122"/>
    </location>
</feature>
<keyword evidence="2" id="KW-1003">Cell membrane</keyword>
<keyword evidence="4 6" id="KW-1133">Transmembrane helix</keyword>
<dbReference type="STRING" id="333140.AWW68_12165"/>
<evidence type="ECO:0000256" key="1">
    <source>
        <dbReference type="ARBA" id="ARBA00004651"/>
    </source>
</evidence>
<feature type="transmembrane region" description="Helical" evidence="6">
    <location>
        <begin position="278"/>
        <end position="296"/>
    </location>
</feature>
<dbReference type="Pfam" id="PF03739">
    <property type="entry name" value="LptF_LptG"/>
    <property type="match status" value="1"/>
</dbReference>
<evidence type="ECO:0000313" key="8">
    <source>
        <dbReference type="Proteomes" id="UP000075606"/>
    </source>
</evidence>
<accession>A0A150X6H7</accession>
<organism evidence="7 8">
    <name type="scientific">Roseivirga spongicola</name>
    <dbReference type="NCBI Taxonomy" id="333140"/>
    <lineage>
        <taxon>Bacteria</taxon>
        <taxon>Pseudomonadati</taxon>
        <taxon>Bacteroidota</taxon>
        <taxon>Cytophagia</taxon>
        <taxon>Cytophagales</taxon>
        <taxon>Roseivirgaceae</taxon>
        <taxon>Roseivirga</taxon>
    </lineage>
</organism>
<proteinExistence type="predicted"/>
<feature type="transmembrane region" description="Helical" evidence="6">
    <location>
        <begin position="12"/>
        <end position="33"/>
    </location>
</feature>
<evidence type="ECO:0000256" key="6">
    <source>
        <dbReference type="SAM" id="Phobius"/>
    </source>
</evidence>
<feature type="transmembrane region" description="Helical" evidence="6">
    <location>
        <begin position="53"/>
        <end position="78"/>
    </location>
</feature>
<comment type="caution">
    <text evidence="7">The sequence shown here is derived from an EMBL/GenBank/DDBJ whole genome shotgun (WGS) entry which is preliminary data.</text>
</comment>
<evidence type="ECO:0000256" key="4">
    <source>
        <dbReference type="ARBA" id="ARBA00022989"/>
    </source>
</evidence>
<evidence type="ECO:0000256" key="5">
    <source>
        <dbReference type="ARBA" id="ARBA00023136"/>
    </source>
</evidence>
<keyword evidence="3 6" id="KW-0812">Transmembrane</keyword>
<evidence type="ECO:0000256" key="2">
    <source>
        <dbReference type="ARBA" id="ARBA00022475"/>
    </source>
</evidence>
<dbReference type="AlphaFoldDB" id="A0A150X6H7"/>
<dbReference type="Proteomes" id="UP000075606">
    <property type="component" value="Unassembled WGS sequence"/>
</dbReference>
<dbReference type="GO" id="GO:0015920">
    <property type="term" value="P:lipopolysaccharide transport"/>
    <property type="evidence" value="ECO:0007669"/>
    <property type="project" value="TreeGrafter"/>
</dbReference>
<feature type="transmembrane region" description="Helical" evidence="6">
    <location>
        <begin position="336"/>
        <end position="357"/>
    </location>
</feature>
<dbReference type="EMBL" id="LRPC01000028">
    <property type="protein sequence ID" value="KYG74286.1"/>
    <property type="molecule type" value="Genomic_DNA"/>
</dbReference>